<dbReference type="SUPFAM" id="SSF47240">
    <property type="entry name" value="Ferritin-like"/>
    <property type="match status" value="1"/>
</dbReference>
<accession>A0A1Y5MGV1</accession>
<evidence type="ECO:0000313" key="2">
    <source>
        <dbReference type="Proteomes" id="UP000196317"/>
    </source>
</evidence>
<dbReference type="PIRSF" id="PIRSF012318">
    <property type="entry name" value="UCP012318"/>
    <property type="match status" value="1"/>
</dbReference>
<name>A0A1Y5MGV1_9BACT</name>
<evidence type="ECO:0000313" key="1">
    <source>
        <dbReference type="EMBL" id="OUT07818.1"/>
    </source>
</evidence>
<dbReference type="Proteomes" id="UP000196317">
    <property type="component" value="Unassembled WGS sequence"/>
</dbReference>
<dbReference type="CDD" id="cd00657">
    <property type="entry name" value="Ferritin_like"/>
    <property type="match status" value="1"/>
</dbReference>
<dbReference type="EMBL" id="NDYN01000005">
    <property type="protein sequence ID" value="OUT07818.1"/>
    <property type="molecule type" value="Genomic_DNA"/>
</dbReference>
<dbReference type="PANTHER" id="PTHR42782">
    <property type="entry name" value="SI:CH73-314G15.3"/>
    <property type="match status" value="1"/>
</dbReference>
<dbReference type="PANTHER" id="PTHR42782:SF4">
    <property type="entry name" value="DUF455 DOMAIN-CONTAINING PROTEIN"/>
    <property type="match status" value="1"/>
</dbReference>
<proteinExistence type="predicted"/>
<comment type="caution">
    <text evidence="1">The sequence shown here is derived from an EMBL/GenBank/DDBJ whole genome shotgun (WGS) entry which is preliminary data.</text>
</comment>
<dbReference type="AlphaFoldDB" id="A0A1Y5MGV1"/>
<dbReference type="InterPro" id="IPR007402">
    <property type="entry name" value="DUF455"/>
</dbReference>
<dbReference type="InterPro" id="IPR011197">
    <property type="entry name" value="UCP012318"/>
</dbReference>
<sequence length="270" mass="31606">MRFFDEIWDILNEGDVGLKFLKFELFYEKFRSNLDICFDEISAPNELTTPCYAKFCDVVSMKELNKKVKPKDKNLNFIHSVAHIEFSAIDIALDACYRFRGLPREFYEDWLEVADDEIRHFCMIENLLTKQGGRYGELSVHDGLFIALQKTSDKLTSRMALLPRYMEANGLDANAHIIKRLEAEGGQEELIECLKVILKEEVSHVYKGDKWFKFACKKEGVDEKSYFDIILNLYPNSFKSIREINEKDRLKAGFSEEELSWIKNFSKERS</sequence>
<dbReference type="RefSeq" id="WP_087583241.1">
    <property type="nucleotide sequence ID" value="NZ_NDYN01000005.1"/>
</dbReference>
<reference evidence="1 2" key="1">
    <citation type="submission" date="2017-04" db="EMBL/GenBank/DDBJ databases">
        <title>Complete genome of Campylobacter concisus ATCC 33237T and draft genomes for an additional eight well characterized C. concisus strains.</title>
        <authorList>
            <person name="Cornelius A.J."/>
            <person name="Miller W.G."/>
            <person name="Lastovica A.J."/>
            <person name="On S.L."/>
            <person name="French N.P."/>
            <person name="Vandenberg O."/>
            <person name="Biggs P.J."/>
        </authorList>
    </citation>
    <scope>NUCLEOTIDE SEQUENCE [LARGE SCALE GENOMIC DNA]</scope>
    <source>
        <strain evidence="1 2">CCUG 19995</strain>
    </source>
</reference>
<gene>
    <name evidence="1" type="ORF">B9N65_06325</name>
</gene>
<dbReference type="Pfam" id="PF04305">
    <property type="entry name" value="DUF455"/>
    <property type="match status" value="1"/>
</dbReference>
<protein>
    <submittedName>
        <fullName evidence="1">Ferritin</fullName>
    </submittedName>
</protein>
<dbReference type="InterPro" id="IPR009078">
    <property type="entry name" value="Ferritin-like_SF"/>
</dbReference>
<organism evidence="1 2">
    <name type="scientific">Campylobacter concisus</name>
    <dbReference type="NCBI Taxonomy" id="199"/>
    <lineage>
        <taxon>Bacteria</taxon>
        <taxon>Pseudomonadati</taxon>
        <taxon>Campylobacterota</taxon>
        <taxon>Epsilonproteobacteria</taxon>
        <taxon>Campylobacterales</taxon>
        <taxon>Campylobacteraceae</taxon>
        <taxon>Campylobacter</taxon>
    </lineage>
</organism>